<dbReference type="eggNOG" id="ENOG50326RE">
    <property type="taxonomic scope" value="Bacteria"/>
</dbReference>
<reference evidence="3" key="2">
    <citation type="submission" date="2014-09" db="EMBL/GenBank/DDBJ databases">
        <title>Criblamydia sequanensis harbors a mega-plasmid encoding arsenite resistance.</title>
        <authorList>
            <person name="Bertelli C."/>
            <person name="Goesmann A."/>
            <person name="Greub G."/>
        </authorList>
    </citation>
    <scope>NUCLEOTIDE SEQUENCE [LARGE SCALE GENOMIC DNA]</scope>
    <source>
        <strain evidence="3">CRIB-18</strain>
    </source>
</reference>
<dbReference type="RefSeq" id="WP_053331827.1">
    <property type="nucleotide sequence ID" value="NZ_CCEJ010000004.1"/>
</dbReference>
<feature type="transmembrane region" description="Helical" evidence="2">
    <location>
        <begin position="50"/>
        <end position="71"/>
    </location>
</feature>
<protein>
    <submittedName>
        <fullName evidence="3">Conserved putative membrane protein</fullName>
    </submittedName>
</protein>
<dbReference type="EMBL" id="CCEJ010000004">
    <property type="protein sequence ID" value="CDR34003.1"/>
    <property type="molecule type" value="Genomic_DNA"/>
</dbReference>
<organism evidence="3 4">
    <name type="scientific">Candidatus Criblamydia sequanensis CRIB-18</name>
    <dbReference type="NCBI Taxonomy" id="1437425"/>
    <lineage>
        <taxon>Bacteria</taxon>
        <taxon>Pseudomonadati</taxon>
        <taxon>Chlamydiota</taxon>
        <taxon>Chlamydiia</taxon>
        <taxon>Parachlamydiales</taxon>
        <taxon>Candidatus Criblamydiaceae</taxon>
        <taxon>Candidatus Criblamydia</taxon>
    </lineage>
</organism>
<dbReference type="STRING" id="1437425.CSEC_1179"/>
<evidence type="ECO:0000256" key="1">
    <source>
        <dbReference type="SAM" id="MobiDB-lite"/>
    </source>
</evidence>
<evidence type="ECO:0000313" key="4">
    <source>
        <dbReference type="Proteomes" id="UP000031552"/>
    </source>
</evidence>
<dbReference type="AlphaFoldDB" id="A0A090D222"/>
<keyword evidence="2" id="KW-0472">Membrane</keyword>
<evidence type="ECO:0000313" key="3">
    <source>
        <dbReference type="EMBL" id="CDR34003.1"/>
    </source>
</evidence>
<accession>A0A090D222</accession>
<comment type="caution">
    <text evidence="3">The sequence shown here is derived from an EMBL/GenBank/DDBJ whole genome shotgun (WGS) entry which is preliminary data.</text>
</comment>
<keyword evidence="4" id="KW-1185">Reference proteome</keyword>
<gene>
    <name evidence="3" type="ORF">CSEC_1179</name>
</gene>
<proteinExistence type="predicted"/>
<feature type="region of interest" description="Disordered" evidence="1">
    <location>
        <begin position="1"/>
        <end position="31"/>
    </location>
</feature>
<evidence type="ECO:0000256" key="2">
    <source>
        <dbReference type="SAM" id="Phobius"/>
    </source>
</evidence>
<reference evidence="3" key="1">
    <citation type="submission" date="2013-12" db="EMBL/GenBank/DDBJ databases">
        <authorList>
            <person name="Linke B."/>
        </authorList>
    </citation>
    <scope>NUCLEOTIDE SEQUENCE [LARGE SCALE GENOMIC DNA]</scope>
    <source>
        <strain evidence="3">CRIB-18</strain>
    </source>
</reference>
<name>A0A090D222_9BACT</name>
<keyword evidence="2" id="KW-1133">Transmembrane helix</keyword>
<dbReference type="Proteomes" id="UP000031552">
    <property type="component" value="Unassembled WGS sequence"/>
</dbReference>
<sequence>MNPNAEEPQDTIGPSKYAEEPPPLEDNLPGELPEKDFVNTNGFKKNPSYFWIWTGLISALMMLFWGGFNWYGKTLNTYFSKSPFLQVTNRDLSLFLWQFPQYLRQNVSNRTNYLTGFDYESKVGIKEGYAGNFVLAPPEVLFLYHTWDRLLKNEFTQRKVPKSEFLEFLFALPEWNAAGWPDAPPGYKKFLDNLSGESTSNLADLPTSVFPIEVRMAFQGWKNFYKEGEAINEASYTYEELEAFIKKHPNYARNYWINIVKDDYPEYLQVFTKKKFKSEDIVPAPEMTPFLKVALFNWKQAREGK</sequence>
<keyword evidence="2" id="KW-0812">Transmembrane</keyword>
<dbReference type="OrthoDB" id="22039at2"/>